<protein>
    <submittedName>
        <fullName evidence="1">Uncharacterized protein</fullName>
    </submittedName>
</protein>
<keyword evidence="2" id="KW-1185">Reference proteome</keyword>
<proteinExistence type="predicted"/>
<gene>
    <name evidence="1" type="ORF">ACFQQG_02465</name>
</gene>
<sequence length="42" mass="4632">MDDDDAAEKIQGVMDHAEPALREQELADLGAVVDYLRGDDDE</sequence>
<comment type="caution">
    <text evidence="1">The sequence shown here is derived from an EMBL/GenBank/DDBJ whole genome shotgun (WGS) entry which is preliminary data.</text>
</comment>
<dbReference type="AlphaFoldDB" id="A0ABD5VZ63"/>
<dbReference type="EMBL" id="JBHSZI010000001">
    <property type="protein sequence ID" value="MFC7057251.1"/>
    <property type="molecule type" value="Genomic_DNA"/>
</dbReference>
<evidence type="ECO:0000313" key="1">
    <source>
        <dbReference type="EMBL" id="MFC7057251.1"/>
    </source>
</evidence>
<name>A0ABD5VZ63_9EURY</name>
<accession>A0ABD5VZ63</accession>
<dbReference type="RefSeq" id="WP_267162978.1">
    <property type="nucleotide sequence ID" value="NZ_CP112972.1"/>
</dbReference>
<dbReference type="GeneID" id="76629077"/>
<organism evidence="1 2">
    <name type="scientific">Halovenus salina</name>
    <dbReference type="NCBI Taxonomy" id="1510225"/>
    <lineage>
        <taxon>Archaea</taxon>
        <taxon>Methanobacteriati</taxon>
        <taxon>Methanobacteriota</taxon>
        <taxon>Stenosarchaea group</taxon>
        <taxon>Halobacteria</taxon>
        <taxon>Halobacteriales</taxon>
        <taxon>Haloarculaceae</taxon>
        <taxon>Halovenus</taxon>
    </lineage>
</organism>
<evidence type="ECO:0000313" key="2">
    <source>
        <dbReference type="Proteomes" id="UP001596445"/>
    </source>
</evidence>
<dbReference type="Proteomes" id="UP001596445">
    <property type="component" value="Unassembled WGS sequence"/>
</dbReference>
<reference evidence="1 2" key="1">
    <citation type="journal article" date="2019" name="Int. J. Syst. Evol. Microbiol.">
        <title>The Global Catalogue of Microorganisms (GCM) 10K type strain sequencing project: providing services to taxonomists for standard genome sequencing and annotation.</title>
        <authorList>
            <consortium name="The Broad Institute Genomics Platform"/>
            <consortium name="The Broad Institute Genome Sequencing Center for Infectious Disease"/>
            <person name="Wu L."/>
            <person name="Ma J."/>
        </authorList>
    </citation>
    <scope>NUCLEOTIDE SEQUENCE [LARGE SCALE GENOMIC DNA]</scope>
    <source>
        <strain evidence="1 2">JCM 30072</strain>
    </source>
</reference>